<name>A0A6A4GLN7_9AGAR</name>
<feature type="region of interest" description="Disordered" evidence="1">
    <location>
        <begin position="527"/>
        <end position="605"/>
    </location>
</feature>
<protein>
    <submittedName>
        <fullName evidence="2">Uncharacterized protein</fullName>
    </submittedName>
</protein>
<dbReference type="Proteomes" id="UP000799118">
    <property type="component" value="Unassembled WGS sequence"/>
</dbReference>
<gene>
    <name evidence="2" type="ORF">BT96DRAFT_948995</name>
</gene>
<reference evidence="2" key="1">
    <citation type="journal article" date="2019" name="Environ. Microbiol.">
        <title>Fungal ecological strategies reflected in gene transcription - a case study of two litter decomposers.</title>
        <authorList>
            <person name="Barbi F."/>
            <person name="Kohler A."/>
            <person name="Barry K."/>
            <person name="Baskaran P."/>
            <person name="Daum C."/>
            <person name="Fauchery L."/>
            <person name="Ihrmark K."/>
            <person name="Kuo A."/>
            <person name="LaButti K."/>
            <person name="Lipzen A."/>
            <person name="Morin E."/>
            <person name="Grigoriev I.V."/>
            <person name="Henrissat B."/>
            <person name="Lindahl B."/>
            <person name="Martin F."/>
        </authorList>
    </citation>
    <scope>NUCLEOTIDE SEQUENCE</scope>
    <source>
        <strain evidence="2">JB14</strain>
    </source>
</reference>
<evidence type="ECO:0000256" key="1">
    <source>
        <dbReference type="SAM" id="MobiDB-lite"/>
    </source>
</evidence>
<proteinExistence type="predicted"/>
<dbReference type="OrthoDB" id="3069467at2759"/>
<keyword evidence="3" id="KW-1185">Reference proteome</keyword>
<feature type="region of interest" description="Disordered" evidence="1">
    <location>
        <begin position="1102"/>
        <end position="1135"/>
    </location>
</feature>
<feature type="compositionally biased region" description="Basic and acidic residues" evidence="1">
    <location>
        <begin position="989"/>
        <end position="999"/>
    </location>
</feature>
<evidence type="ECO:0000313" key="2">
    <source>
        <dbReference type="EMBL" id="KAE9386601.1"/>
    </source>
</evidence>
<dbReference type="EMBL" id="ML769864">
    <property type="protein sequence ID" value="KAE9386601.1"/>
    <property type="molecule type" value="Genomic_DNA"/>
</dbReference>
<feature type="region of interest" description="Disordered" evidence="1">
    <location>
        <begin position="940"/>
        <end position="1015"/>
    </location>
</feature>
<feature type="compositionally biased region" description="Basic and acidic residues" evidence="1">
    <location>
        <begin position="1119"/>
        <end position="1135"/>
    </location>
</feature>
<accession>A0A6A4GLN7</accession>
<organism evidence="2 3">
    <name type="scientific">Gymnopus androsaceus JB14</name>
    <dbReference type="NCBI Taxonomy" id="1447944"/>
    <lineage>
        <taxon>Eukaryota</taxon>
        <taxon>Fungi</taxon>
        <taxon>Dikarya</taxon>
        <taxon>Basidiomycota</taxon>
        <taxon>Agaricomycotina</taxon>
        <taxon>Agaricomycetes</taxon>
        <taxon>Agaricomycetidae</taxon>
        <taxon>Agaricales</taxon>
        <taxon>Marasmiineae</taxon>
        <taxon>Omphalotaceae</taxon>
        <taxon>Gymnopus</taxon>
    </lineage>
</organism>
<sequence>MATAITRVNSTNRQGDALMAGWTVGVAISMGYGVWEAGKDNGKQCRVVTIVHHGHFKWYKAAHKQVLMDWLRIAEYGPAYNACKTNRVQDSLCYHAASLINEAAAKLIQKALSTVIRELATKYKGPSLPDHPNESMSQMLAQKYYLSVYQAAHLKAQIVYQKVQAVEDTTPGVEKGAEVTQAGEEELAAGAAEDDAVEDDAAAVIPASQSDKDFVALSDDDELDEDFVALPNDETEVSQQNGGDQEDDEILEDQDEIDCKADEDLEEQAANISPHLTDFVSSQLEERLFLASEACLNKKLNCHTFNAHSYMYVQEQPMYDDLRNVAWEFWQEIVSAEDWLLELDLDESAYNTCVGNPEEVKEAVQELELGLWARLCDHEKYKRCWELYISQLKNITADDALHQEYQHIKGILDHHINVDSLYTKVVKVDHDAAKSIQSHPKANLLGQKPDKWEEHVQWIRQKLDMVTYSNDQFQAVLDKRALPETPVELEHLFLLMNNYLVAWQEHVKNGANVTGGEDNVVPGKVSMNQEHPKTPLVNYQSSPPEHPWDKRAPVRKHSIRKPLADGFAMDDEVPDGVEDGSDDEDEDEDEEERGEGATGSSHLGKIVQAEIKESRSINIWNAFKAYCTEHGTPKKREETLAEYNRCLQKLYHDTLAEWLPQEEDLVNPMKWKHAMAKEVDWYKGMLAEFVWSAETSGKIKNNLKKMLKPVLNAHLLGFLINPHCDSSGRSNSAFWAGTEDGRLLKEKYGTKISSQIHDLEALLLAQQMEVHGLDADLVKVWSDISKAGRGQTADWKWSALGQIIFGDDLKGPVTLNNFLEVAWQSQICISNWPSTEFPKFNTSDQKHMAMVSTWAVLEPRWCDLQSEYNVHAGLDNSNEVGRLKGSIYELNWWDEDDQNLTWRERANIALVTDNNNKVLVCVWDVPSWAKACENRIQATKNRGSPQNVVEDEGNQRRVRLPRHESEELNVNEESPMPKEPLQKTQKRKQMWEGDNGEKQKAKKQKTKAVEFEPEKASTSPIAHVLKEHKQRWAVSNMLVQKAEKARQRLESDGETEEGFNRELLGSVTRVGPPGKGWIVSKVHVEQKVEDRPKLKTKVLAARGGDEQATKHAGTKRKRAGEIGREAGQKNCKHDV</sequence>
<evidence type="ECO:0000313" key="3">
    <source>
        <dbReference type="Proteomes" id="UP000799118"/>
    </source>
</evidence>
<feature type="compositionally biased region" description="Acidic residues" evidence="1">
    <location>
        <begin position="568"/>
        <end position="593"/>
    </location>
</feature>
<dbReference type="AlphaFoldDB" id="A0A6A4GLN7"/>